<organism evidence="1 2">
    <name type="scientific">Catharanthus roseus</name>
    <name type="common">Madagascar periwinkle</name>
    <name type="synonym">Vinca rosea</name>
    <dbReference type="NCBI Taxonomy" id="4058"/>
    <lineage>
        <taxon>Eukaryota</taxon>
        <taxon>Viridiplantae</taxon>
        <taxon>Streptophyta</taxon>
        <taxon>Embryophyta</taxon>
        <taxon>Tracheophyta</taxon>
        <taxon>Spermatophyta</taxon>
        <taxon>Magnoliopsida</taxon>
        <taxon>eudicotyledons</taxon>
        <taxon>Gunneridae</taxon>
        <taxon>Pentapetalae</taxon>
        <taxon>asterids</taxon>
        <taxon>lamiids</taxon>
        <taxon>Gentianales</taxon>
        <taxon>Apocynaceae</taxon>
        <taxon>Rauvolfioideae</taxon>
        <taxon>Vinceae</taxon>
        <taxon>Catharanthinae</taxon>
        <taxon>Catharanthus</taxon>
    </lineage>
</organism>
<name>A0ACC0C7L7_CATRO</name>
<accession>A0ACC0C7L7</accession>
<keyword evidence="2" id="KW-1185">Reference proteome</keyword>
<protein>
    <submittedName>
        <fullName evidence="1">Uncharacterized protein</fullName>
    </submittedName>
</protein>
<evidence type="ECO:0000313" key="1">
    <source>
        <dbReference type="EMBL" id="KAI5680786.1"/>
    </source>
</evidence>
<proteinExistence type="predicted"/>
<reference evidence="2" key="1">
    <citation type="journal article" date="2023" name="Nat. Plants">
        <title>Single-cell RNA sequencing provides a high-resolution roadmap for understanding the multicellular compartmentation of specialized metabolism.</title>
        <authorList>
            <person name="Sun S."/>
            <person name="Shen X."/>
            <person name="Li Y."/>
            <person name="Li Y."/>
            <person name="Wang S."/>
            <person name="Li R."/>
            <person name="Zhang H."/>
            <person name="Shen G."/>
            <person name="Guo B."/>
            <person name="Wei J."/>
            <person name="Xu J."/>
            <person name="St-Pierre B."/>
            <person name="Chen S."/>
            <person name="Sun C."/>
        </authorList>
    </citation>
    <scope>NUCLEOTIDE SEQUENCE [LARGE SCALE GENOMIC DNA]</scope>
</reference>
<sequence length="239" mass="26215">MQLRGNDHTYLRTQHASHVEVWHQWRRHIRDGPVLTIEVYIRNPGNRDTRMARYRLAGVHRQMMTSMLQEPSRRRPWEPILHRGACGVKRSACRLPGVGAREGRPPTPPDLGRGHTDPGHGREMGEGSGGRGLGDLGSSYQVELFDSPNLGMRSFSLGLTPSTLSNPPTSYMPPPSGLGFSSFQSPHPPGIGSSLFYAPPAPPPPYTVGSSTQHMPISTAFSSNSDEHDDEPTDVVIVV</sequence>
<comment type="caution">
    <text evidence="1">The sequence shown here is derived from an EMBL/GenBank/DDBJ whole genome shotgun (WGS) entry which is preliminary data.</text>
</comment>
<dbReference type="EMBL" id="CM044701">
    <property type="protein sequence ID" value="KAI5680786.1"/>
    <property type="molecule type" value="Genomic_DNA"/>
</dbReference>
<gene>
    <name evidence="1" type="ORF">M9H77_02013</name>
</gene>
<evidence type="ECO:0000313" key="2">
    <source>
        <dbReference type="Proteomes" id="UP001060085"/>
    </source>
</evidence>
<dbReference type="Proteomes" id="UP001060085">
    <property type="component" value="Linkage Group LG01"/>
</dbReference>